<feature type="transmembrane region" description="Helical" evidence="12">
    <location>
        <begin position="160"/>
        <end position="185"/>
    </location>
</feature>
<feature type="transmembrane region" description="Helical" evidence="12">
    <location>
        <begin position="415"/>
        <end position="437"/>
    </location>
</feature>
<evidence type="ECO:0000256" key="3">
    <source>
        <dbReference type="ARBA" id="ARBA00022448"/>
    </source>
</evidence>
<dbReference type="OrthoDB" id="6429739at2759"/>
<dbReference type="Proteomes" id="UP000479000">
    <property type="component" value="Unassembled WGS sequence"/>
</dbReference>
<feature type="transmembrane region" description="Helical" evidence="12">
    <location>
        <begin position="612"/>
        <end position="632"/>
    </location>
</feature>
<evidence type="ECO:0000313" key="14">
    <source>
        <dbReference type="Proteomes" id="UP000479000"/>
    </source>
</evidence>
<evidence type="ECO:0000256" key="2">
    <source>
        <dbReference type="ARBA" id="ARBA00006513"/>
    </source>
</evidence>
<evidence type="ECO:0000313" key="13">
    <source>
        <dbReference type="EMBL" id="CAB0007616.1"/>
    </source>
</evidence>
<sequence>MQRCPYLHEMKERLLHQGSDHMILEPVDTDVLEIHNDGTGGVATIVKLNADGYGSHTSPTHHLLPSHFYEPDNNDHHHRPKNAKTSLFIIMSFIYAKLLVVICIAYVVSEVVTHSLPLVYYEVSTIYVQIPNIRNKFIATLILKISKNQKLHVVEFGWKIFFQGFFTYLYGASILFLLYVFCFLLQESACCQATEPKPKAPKKEKKEKENKKNLKKEKEEKEKEKKEREKSEKERKEKEKKDSKKAGKEKDAKAAKDKSGKDKDKGKEAPKAEEPAPPPPPPPQGQRNSRSNIFQGMETLKKSKSGDQQDRLDALDIESAAIVPAPTVHQGRKRKTSQNTNSHGSFFLRVGAIAFGLATMIYNGLEFGAFFEIPFHSSCYQILRGVNPILQMVFTFMQMYFIFMNSRLNIHRFKVIARFGLMHIVATNLCVWIRTLVLESLKEISSFLEKQNMSSTALPGQIQKIATTALPSTVSTVADVFRRTARTVATTTQRTVATTVATTLPTIMSTTTRPTTTTRLTTTTIPTTLSTTPSTTTVFDYFARTTLNPFINSFLQKNSTRDSIGIPKSIPWDEFGQSPLAPEALIDQRSLSSDNCNRMNIMGTIVQDSAPYLFPFIIEYSLIGAAVIYVMWRHIGKNPRYHGDEDLEHRLDMILSRRAVAMAHVQQGGRMDCVGASKGLFFGLLLLVGSLICLILFFVLIHNEPLKLLAIYLADASHCILMGLSLIAIIIGFIRIQHLKFRSDECNDLNDILLRVSAFGLFIYAVFSIIAGSLNAMTSEPNLLVMVTGILAVLQVVLQLLFISDISRRRVHLPEHDRSKPGRQIVTFLLIANITMWIIYTFETQKVVANPVQLEFYGFLAWSMIQRVTLPLCIFHRFHSAVTLAEIWKTSYKPRID</sequence>
<feature type="region of interest" description="Disordered" evidence="11">
    <location>
        <begin position="195"/>
        <end position="290"/>
    </location>
</feature>
<evidence type="ECO:0000256" key="6">
    <source>
        <dbReference type="ARBA" id="ARBA00022781"/>
    </source>
</evidence>
<feature type="compositionally biased region" description="Basic and acidic residues" evidence="11">
    <location>
        <begin position="204"/>
        <end position="274"/>
    </location>
</feature>
<keyword evidence="10" id="KW-0407">Ion channel</keyword>
<dbReference type="EMBL" id="CADCXU010019154">
    <property type="protein sequence ID" value="CAB0007616.1"/>
    <property type="molecule type" value="Genomic_DNA"/>
</dbReference>
<dbReference type="PANTHER" id="PTHR21522:SF62">
    <property type="entry name" value="OTOPETRIN-LIKE A, ISOFORM C"/>
    <property type="match status" value="1"/>
</dbReference>
<keyword evidence="9 12" id="KW-0472">Membrane</keyword>
<feature type="transmembrane region" description="Helical" evidence="12">
    <location>
        <begin position="87"/>
        <end position="108"/>
    </location>
</feature>
<gene>
    <name evidence="13" type="ORF">NTEN_LOCUS12888</name>
</gene>
<feature type="compositionally biased region" description="Pro residues" evidence="11">
    <location>
        <begin position="275"/>
        <end position="284"/>
    </location>
</feature>
<evidence type="ECO:0000256" key="12">
    <source>
        <dbReference type="SAM" id="Phobius"/>
    </source>
</evidence>
<feature type="transmembrane region" description="Helical" evidence="12">
    <location>
        <begin position="783"/>
        <end position="804"/>
    </location>
</feature>
<keyword evidence="6" id="KW-0375">Hydrogen ion transport</keyword>
<dbReference type="GO" id="GO:0005886">
    <property type="term" value="C:plasma membrane"/>
    <property type="evidence" value="ECO:0007669"/>
    <property type="project" value="UniProtKB-SubCell"/>
</dbReference>
<evidence type="ECO:0000256" key="11">
    <source>
        <dbReference type="SAM" id="MobiDB-lite"/>
    </source>
</evidence>
<keyword evidence="4" id="KW-1003">Cell membrane</keyword>
<feature type="transmembrane region" description="Helical" evidence="12">
    <location>
        <begin position="708"/>
        <end position="731"/>
    </location>
</feature>
<dbReference type="GO" id="GO:0015252">
    <property type="term" value="F:proton channel activity"/>
    <property type="evidence" value="ECO:0007669"/>
    <property type="project" value="InterPro"/>
</dbReference>
<accession>A0A6H5GX95</accession>
<keyword evidence="14" id="KW-1185">Reference proteome</keyword>
<evidence type="ECO:0000256" key="10">
    <source>
        <dbReference type="ARBA" id="ARBA00023303"/>
    </source>
</evidence>
<evidence type="ECO:0000256" key="5">
    <source>
        <dbReference type="ARBA" id="ARBA00022692"/>
    </source>
</evidence>
<evidence type="ECO:0000256" key="1">
    <source>
        <dbReference type="ARBA" id="ARBA00004651"/>
    </source>
</evidence>
<keyword evidence="3" id="KW-0813">Transport</keyword>
<comment type="subcellular location">
    <subcellularLocation>
        <location evidence="1">Cell membrane</location>
        <topology evidence="1">Multi-pass membrane protein</topology>
    </subcellularLocation>
</comment>
<feature type="transmembrane region" description="Helical" evidence="12">
    <location>
        <begin position="752"/>
        <end position="771"/>
    </location>
</feature>
<reference evidence="13 14" key="1">
    <citation type="submission" date="2020-02" db="EMBL/GenBank/DDBJ databases">
        <authorList>
            <person name="Ferguson B K."/>
        </authorList>
    </citation>
    <scope>NUCLEOTIDE SEQUENCE [LARGE SCALE GENOMIC DNA]</scope>
</reference>
<dbReference type="Pfam" id="PF03189">
    <property type="entry name" value="Otopetrin"/>
    <property type="match status" value="1"/>
</dbReference>
<comment type="similarity">
    <text evidence="2">Belongs to the otopetrin family.</text>
</comment>
<dbReference type="AlphaFoldDB" id="A0A6H5GX95"/>
<dbReference type="InterPro" id="IPR004878">
    <property type="entry name" value="Otopetrin"/>
</dbReference>
<keyword evidence="8" id="KW-0406">Ion transport</keyword>
<protein>
    <recommendedName>
        <fullName evidence="15">Otopetrin</fullName>
    </recommendedName>
</protein>
<proteinExistence type="inferred from homology"/>
<name>A0A6H5GX95_9HEMI</name>
<keyword evidence="5 12" id="KW-0812">Transmembrane</keyword>
<feature type="transmembrane region" description="Helical" evidence="12">
    <location>
        <begin position="825"/>
        <end position="842"/>
    </location>
</feature>
<feature type="transmembrane region" description="Helical" evidence="12">
    <location>
        <begin position="385"/>
        <end position="403"/>
    </location>
</feature>
<evidence type="ECO:0000256" key="9">
    <source>
        <dbReference type="ARBA" id="ARBA00023136"/>
    </source>
</evidence>
<feature type="transmembrane region" description="Helical" evidence="12">
    <location>
        <begin position="346"/>
        <end position="365"/>
    </location>
</feature>
<evidence type="ECO:0000256" key="8">
    <source>
        <dbReference type="ARBA" id="ARBA00023065"/>
    </source>
</evidence>
<feature type="transmembrane region" description="Helical" evidence="12">
    <location>
        <begin position="680"/>
        <end position="702"/>
    </location>
</feature>
<evidence type="ECO:0000256" key="7">
    <source>
        <dbReference type="ARBA" id="ARBA00022989"/>
    </source>
</evidence>
<organism evidence="13 14">
    <name type="scientific">Nesidiocoris tenuis</name>
    <dbReference type="NCBI Taxonomy" id="355587"/>
    <lineage>
        <taxon>Eukaryota</taxon>
        <taxon>Metazoa</taxon>
        <taxon>Ecdysozoa</taxon>
        <taxon>Arthropoda</taxon>
        <taxon>Hexapoda</taxon>
        <taxon>Insecta</taxon>
        <taxon>Pterygota</taxon>
        <taxon>Neoptera</taxon>
        <taxon>Paraneoptera</taxon>
        <taxon>Hemiptera</taxon>
        <taxon>Heteroptera</taxon>
        <taxon>Panheteroptera</taxon>
        <taxon>Cimicomorpha</taxon>
        <taxon>Miridae</taxon>
        <taxon>Dicyphina</taxon>
        <taxon>Nesidiocoris</taxon>
    </lineage>
</organism>
<evidence type="ECO:0000256" key="4">
    <source>
        <dbReference type="ARBA" id="ARBA00022475"/>
    </source>
</evidence>
<keyword evidence="7 12" id="KW-1133">Transmembrane helix</keyword>
<dbReference type="PANTHER" id="PTHR21522">
    <property type="entry name" value="PROTON CHANNEL OTOP"/>
    <property type="match status" value="1"/>
</dbReference>
<evidence type="ECO:0008006" key="15">
    <source>
        <dbReference type="Google" id="ProtNLM"/>
    </source>
</evidence>